<dbReference type="PANTHER" id="PTHR43713">
    <property type="entry name" value="GLUTAMATE-1-SEMIALDEHYDE 2,1-AMINOMUTASE"/>
    <property type="match status" value="1"/>
</dbReference>
<dbReference type="AlphaFoldDB" id="A0A165A8R2"/>
<dbReference type="PANTHER" id="PTHR43713:SF3">
    <property type="entry name" value="GLUTAMATE-1-SEMIALDEHYDE 2,1-AMINOMUTASE 1, CHLOROPLASTIC-RELATED"/>
    <property type="match status" value="1"/>
</dbReference>
<comment type="cofactor">
    <cofactor evidence="1">
        <name>pyridoxal 5'-phosphate</name>
        <dbReference type="ChEBI" id="CHEBI:597326"/>
    </cofactor>
</comment>
<dbReference type="GO" id="GO:0030170">
    <property type="term" value="F:pyridoxal phosphate binding"/>
    <property type="evidence" value="ECO:0007669"/>
    <property type="project" value="InterPro"/>
</dbReference>
<evidence type="ECO:0000256" key="3">
    <source>
        <dbReference type="RuleBase" id="RU003560"/>
    </source>
</evidence>
<evidence type="ECO:0000313" key="5">
    <source>
        <dbReference type="Proteomes" id="UP000076632"/>
    </source>
</evidence>
<dbReference type="EMBL" id="KV407464">
    <property type="protein sequence ID" value="KZF20102.1"/>
    <property type="molecule type" value="Genomic_DNA"/>
</dbReference>
<keyword evidence="2 3" id="KW-0663">Pyridoxal phosphate</keyword>
<dbReference type="GeneID" id="28895777"/>
<dbReference type="STRING" id="1328760.A0A165A8R2"/>
<organism evidence="4 5">
    <name type="scientific">Xylona heveae (strain CBS 132557 / TC161)</name>
    <dbReference type="NCBI Taxonomy" id="1328760"/>
    <lineage>
        <taxon>Eukaryota</taxon>
        <taxon>Fungi</taxon>
        <taxon>Dikarya</taxon>
        <taxon>Ascomycota</taxon>
        <taxon>Pezizomycotina</taxon>
        <taxon>Xylonomycetes</taxon>
        <taxon>Xylonales</taxon>
        <taxon>Xylonaceae</taxon>
        <taxon>Xylona</taxon>
    </lineage>
</organism>
<reference evidence="4 5" key="1">
    <citation type="journal article" date="2016" name="Fungal Biol.">
        <title>The genome of Xylona heveae provides a window into fungal endophytism.</title>
        <authorList>
            <person name="Gazis R."/>
            <person name="Kuo A."/>
            <person name="Riley R."/>
            <person name="LaButti K."/>
            <person name="Lipzen A."/>
            <person name="Lin J."/>
            <person name="Amirebrahimi M."/>
            <person name="Hesse C.N."/>
            <person name="Spatafora J.W."/>
            <person name="Henrissat B."/>
            <person name="Hainaut M."/>
            <person name="Grigoriev I.V."/>
            <person name="Hibbett D.S."/>
        </authorList>
    </citation>
    <scope>NUCLEOTIDE SEQUENCE [LARGE SCALE GENOMIC DNA]</scope>
    <source>
        <strain evidence="4 5">TC161</strain>
    </source>
</reference>
<dbReference type="Pfam" id="PF00202">
    <property type="entry name" value="Aminotran_3"/>
    <property type="match status" value="1"/>
</dbReference>
<dbReference type="OMA" id="WGPLIFG"/>
<gene>
    <name evidence="4" type="ORF">L228DRAFT_233554</name>
</gene>
<dbReference type="InterPro" id="IPR015424">
    <property type="entry name" value="PyrdxlP-dep_Trfase"/>
</dbReference>
<dbReference type="Gene3D" id="3.90.1150.10">
    <property type="entry name" value="Aspartate Aminotransferase, domain 1"/>
    <property type="match status" value="1"/>
</dbReference>
<evidence type="ECO:0000256" key="2">
    <source>
        <dbReference type="ARBA" id="ARBA00022898"/>
    </source>
</evidence>
<dbReference type="Gene3D" id="3.40.640.10">
    <property type="entry name" value="Type I PLP-dependent aspartate aminotransferase-like (Major domain)"/>
    <property type="match status" value="1"/>
</dbReference>
<dbReference type="InterPro" id="IPR005814">
    <property type="entry name" value="Aminotrans_3"/>
</dbReference>
<dbReference type="OrthoDB" id="425114at2759"/>
<evidence type="ECO:0000256" key="1">
    <source>
        <dbReference type="ARBA" id="ARBA00001933"/>
    </source>
</evidence>
<comment type="similarity">
    <text evidence="3">Belongs to the class-III pyridoxal-phosphate-dependent aminotransferase family.</text>
</comment>
<protein>
    <submittedName>
        <fullName evidence="4">Putative glutamate-1-semialdehyde 2,1-aminomutase</fullName>
    </submittedName>
</protein>
<keyword evidence="5" id="KW-1185">Reference proteome</keyword>
<dbReference type="RefSeq" id="XP_018185657.1">
    <property type="nucleotide sequence ID" value="XM_018330640.1"/>
</dbReference>
<dbReference type="SUPFAM" id="SSF53383">
    <property type="entry name" value="PLP-dependent transferases"/>
    <property type="match status" value="1"/>
</dbReference>
<dbReference type="GO" id="GO:0008483">
    <property type="term" value="F:transaminase activity"/>
    <property type="evidence" value="ECO:0007669"/>
    <property type="project" value="InterPro"/>
</dbReference>
<sequence length="439" mass="47867">MANKNVQALDEILGAAREQFSERLPKSRQQHENAATVLPGGNTRSVLYTEPFPICMKRGVGNRLFDIDENEYLDLAGELTAGLYGHSHSVIREAITSTLENVGLSLGASNLLETQLAKLIIERFPSVERIRFCNSGTEANLYALSVARYFTRKRKVLVFEGGYHGGVLSFAHGVATNTVDPQDWIVGRYNDAQGVKALIENTPDLAAVLVEAMQGAGGCIPGELQFLQTIQTCAKEKGVVFILDEVMTSRLSPGGLQSSLSLSPDLTTMGKYIGGGLPFGAFGGKEELMSTYDPRIGSNPSHSGTFNNNTLTLAAGYAGLAHVYTPDVNVKLNAMGDGFRERLNHAMRGTKMVVTGIGAVMTIHFIPSGEAAKKTGIQLEEESIIELRDLFWFWCVEKGFWFVRRGMVALTLGTTEEELDSFVGTVESFIKHYDKLVLV</sequence>
<evidence type="ECO:0000313" key="4">
    <source>
        <dbReference type="EMBL" id="KZF20102.1"/>
    </source>
</evidence>
<proteinExistence type="inferred from homology"/>
<name>A0A165A8R2_XYLHT</name>
<dbReference type="InterPro" id="IPR015422">
    <property type="entry name" value="PyrdxlP-dep_Trfase_small"/>
</dbReference>
<accession>A0A165A8R2</accession>
<dbReference type="InParanoid" id="A0A165A8R2"/>
<dbReference type="InterPro" id="IPR015421">
    <property type="entry name" value="PyrdxlP-dep_Trfase_major"/>
</dbReference>
<dbReference type="Proteomes" id="UP000076632">
    <property type="component" value="Unassembled WGS sequence"/>
</dbReference>